<organism evidence="3 4">
    <name type="scientific">Rhizophagus irregularis</name>
    <dbReference type="NCBI Taxonomy" id="588596"/>
    <lineage>
        <taxon>Eukaryota</taxon>
        <taxon>Fungi</taxon>
        <taxon>Fungi incertae sedis</taxon>
        <taxon>Mucoromycota</taxon>
        <taxon>Glomeromycotina</taxon>
        <taxon>Glomeromycetes</taxon>
        <taxon>Glomerales</taxon>
        <taxon>Glomeraceae</taxon>
        <taxon>Rhizophagus</taxon>
    </lineage>
</organism>
<dbReference type="EMBL" id="LLXI01000988">
    <property type="protein sequence ID" value="PKY51255.1"/>
    <property type="molecule type" value="Genomic_DNA"/>
</dbReference>
<name>A0A2I1GXA8_9GLOM</name>
<proteinExistence type="predicted"/>
<gene>
    <name evidence="3" type="ORF">RhiirA4_424384</name>
</gene>
<feature type="compositionally biased region" description="Basic and acidic residues" evidence="1">
    <location>
        <begin position="825"/>
        <end position="839"/>
    </location>
</feature>
<evidence type="ECO:0000313" key="3">
    <source>
        <dbReference type="EMBL" id="PKY51255.1"/>
    </source>
</evidence>
<dbReference type="InterPro" id="IPR000477">
    <property type="entry name" value="RT_dom"/>
</dbReference>
<dbReference type="VEuPathDB" id="FungiDB:RhiirA1_494643"/>
<reference evidence="3 4" key="1">
    <citation type="submission" date="2015-10" db="EMBL/GenBank/DDBJ databases">
        <title>Genome analyses suggest a sexual origin of heterokaryosis in a supposedly ancient asexual fungus.</title>
        <authorList>
            <person name="Ropars J."/>
            <person name="Sedzielewska K."/>
            <person name="Noel J."/>
            <person name="Charron P."/>
            <person name="Farinelli L."/>
            <person name="Marton T."/>
            <person name="Kruger M."/>
            <person name="Pelin A."/>
            <person name="Brachmann A."/>
            <person name="Corradi N."/>
        </authorList>
    </citation>
    <scope>NUCLEOTIDE SEQUENCE [LARGE SCALE GENOMIC DNA]</scope>
    <source>
        <strain evidence="3 4">A4</strain>
    </source>
</reference>
<dbReference type="VEuPathDB" id="FungiDB:FUN_020329"/>
<comment type="caution">
    <text evidence="3">The sequence shown here is derived from an EMBL/GenBank/DDBJ whole genome shotgun (WGS) entry which is preliminary data.</text>
</comment>
<dbReference type="Proteomes" id="UP000234323">
    <property type="component" value="Unassembled WGS sequence"/>
</dbReference>
<sequence length="891" mass="105780">MAFMDDTTLISKNKNQLKKMIEICHQFFRINDIKVNIAKYELIKINDKENLDLMIKGEKINKINNEEGNRYLGIYFRHDNKRRIYKEKIINIVNSACNIFNWKRLNEKQIIAVWNIVIIPRIEYQLAAIVLTKTECNAGLAKCTPNFILFEKDLLGVKHIYNLQMEMLCKNLLYQANGNDKLSLLFRIKLSQEQKNIWTSKCPGEMKIESKCHHNWILAAIKALNEEKITLCNHEIRNNNETHRIKGGRIDITDLLDRKLIKNSAISRKNKDVIFYEDLLEADGINMLKWKHLCKEKGTNTKGKTPKWFKALEDMILEGKNTRKIKNVFIGQIEKLNIHINLFDENEKPKSNSIITWNDIGDFPIFCEDKKKSKSKKHKRIGTHLILVGNKIDLKNSPLLEKCEGCERNIGKKNKGKKECLIYLESEISRIIDRRKEDNYIKPYETFNNIIEKNNHVKELIITEKKDENYNEKIELIDSLIKSEEDFIKIIKNSIFEKDENDLNEKSKFLIIIDAIKTKLGINKEGDMSEEEYRILKELRSKTREILKGEDLVKTIKYNFEIIDEALITNEFNLYWNQRLINGGYRTWRKKITNVIWKNEILNSNKLEDLFMYNHKKEFDWQTTLEFLSNRVEFSKRQCGIKDMQDRSYRIKNILKDLPTYEILHQRNTNKIEDNKCMRCNKDEVENWEHIWVCEDNEFNLNEILHESIYLFEQHLKINNQDENVDILQNYSIEFLNILESPSTVLRGKSRIWELIRGIYNNRFNQLSYKKEEKNLIKKLWRFMYNGIKNHIWIPRCNEIKRLEEKRNIKKIDLRRSNINLTNNSEKEDEKDSKDEGKNKKLTKTKGKIEKTCKNNLGKNISLVTLDKLKGDIVGGNDIKNTWDMIVKLPN</sequence>
<dbReference type="VEuPathDB" id="FungiDB:RhiirA1_443857"/>
<evidence type="ECO:0000313" key="4">
    <source>
        <dbReference type="Proteomes" id="UP000234323"/>
    </source>
</evidence>
<dbReference type="PROSITE" id="PS50878">
    <property type="entry name" value="RT_POL"/>
    <property type="match status" value="1"/>
</dbReference>
<dbReference type="VEuPathDB" id="FungiDB:RhiirFUN_007802"/>
<dbReference type="VEuPathDB" id="FungiDB:FUN_015186"/>
<dbReference type="VEuPathDB" id="FungiDB:RhiirFUN_013369"/>
<evidence type="ECO:0000259" key="2">
    <source>
        <dbReference type="PROSITE" id="PS50878"/>
    </source>
</evidence>
<accession>A0A2I1GXA8</accession>
<protein>
    <recommendedName>
        <fullName evidence="2">Reverse transcriptase domain-containing protein</fullName>
    </recommendedName>
</protein>
<dbReference type="AlphaFoldDB" id="A0A2I1GXA8"/>
<keyword evidence="4" id="KW-1185">Reference proteome</keyword>
<feature type="region of interest" description="Disordered" evidence="1">
    <location>
        <begin position="824"/>
        <end position="843"/>
    </location>
</feature>
<evidence type="ECO:0000256" key="1">
    <source>
        <dbReference type="SAM" id="MobiDB-lite"/>
    </source>
</evidence>
<feature type="domain" description="Reverse transcriptase" evidence="2">
    <location>
        <begin position="1"/>
        <end position="76"/>
    </location>
</feature>